<organism evidence="3 4">
    <name type="scientific">Silurus meridionalis</name>
    <name type="common">Southern catfish</name>
    <name type="synonym">Silurus soldatovi meridionalis</name>
    <dbReference type="NCBI Taxonomy" id="175797"/>
    <lineage>
        <taxon>Eukaryota</taxon>
        <taxon>Metazoa</taxon>
        <taxon>Chordata</taxon>
        <taxon>Craniata</taxon>
        <taxon>Vertebrata</taxon>
        <taxon>Euteleostomi</taxon>
        <taxon>Actinopterygii</taxon>
        <taxon>Neopterygii</taxon>
        <taxon>Teleostei</taxon>
        <taxon>Ostariophysi</taxon>
        <taxon>Siluriformes</taxon>
        <taxon>Siluridae</taxon>
        <taxon>Silurus</taxon>
    </lineage>
</organism>
<evidence type="ECO:0000313" key="3">
    <source>
        <dbReference type="EMBL" id="KAF7709968.1"/>
    </source>
</evidence>
<dbReference type="SMART" id="SM00034">
    <property type="entry name" value="CLECT"/>
    <property type="match status" value="2"/>
</dbReference>
<dbReference type="InterPro" id="IPR016186">
    <property type="entry name" value="C-type_lectin-like/link_sf"/>
</dbReference>
<dbReference type="InterPro" id="IPR018378">
    <property type="entry name" value="C-type_lectin_CS"/>
</dbReference>
<name>A0A8T0BSG9_SILME</name>
<dbReference type="PANTHER" id="PTHR45784:SF3">
    <property type="entry name" value="C-TYPE LECTIN DOMAIN FAMILY 4 MEMBER K-LIKE-RELATED"/>
    <property type="match status" value="1"/>
</dbReference>
<keyword evidence="1" id="KW-1015">Disulfide bond</keyword>
<dbReference type="InterPro" id="IPR001304">
    <property type="entry name" value="C-type_lectin-like"/>
</dbReference>
<dbReference type="SUPFAM" id="SSF56436">
    <property type="entry name" value="C-type lectin-like"/>
    <property type="match status" value="2"/>
</dbReference>
<dbReference type="PANTHER" id="PTHR45784">
    <property type="entry name" value="C-TYPE LECTIN DOMAIN FAMILY 20 MEMBER A-RELATED"/>
    <property type="match status" value="1"/>
</dbReference>
<comment type="caution">
    <text evidence="3">The sequence shown here is derived from an EMBL/GenBank/DDBJ whole genome shotgun (WGS) entry which is preliminary data.</text>
</comment>
<dbReference type="AlphaFoldDB" id="A0A8T0BSG9"/>
<gene>
    <name evidence="3" type="ORF">HF521_016818</name>
</gene>
<protein>
    <recommendedName>
        <fullName evidence="2">C-type lectin domain-containing protein</fullName>
    </recommendedName>
</protein>
<dbReference type="PROSITE" id="PS00615">
    <property type="entry name" value="C_TYPE_LECTIN_1"/>
    <property type="match status" value="1"/>
</dbReference>
<feature type="domain" description="C-type lectin" evidence="2">
    <location>
        <begin position="189"/>
        <end position="295"/>
    </location>
</feature>
<evidence type="ECO:0000313" key="4">
    <source>
        <dbReference type="Proteomes" id="UP000606274"/>
    </source>
</evidence>
<evidence type="ECO:0000256" key="1">
    <source>
        <dbReference type="ARBA" id="ARBA00023157"/>
    </source>
</evidence>
<keyword evidence="4" id="KW-1185">Reference proteome</keyword>
<dbReference type="Gene3D" id="3.10.100.10">
    <property type="entry name" value="Mannose-Binding Protein A, subunit A"/>
    <property type="match status" value="2"/>
</dbReference>
<dbReference type="InterPro" id="IPR016187">
    <property type="entry name" value="CTDL_fold"/>
</dbReference>
<dbReference type="Proteomes" id="UP000606274">
    <property type="component" value="Unassembled WGS sequence"/>
</dbReference>
<sequence length="363" mass="41730">MGPAPAVDVIVKSNPSTRTKLLSLCFILKLDQVLITFYDSYVSVNGLAVILSFTPYLPLLDQVWSLVLSVPLNYYLVQQGKTWSAAQNYCKATHFDLAIVETIENMVQLQNEAQKQQFSSSAWIGLYNDINSWRWSFANEPLGTLRPWQSGQPNNLLGNQECVATYTDGWNDMNCSNIYYFMCFDDIKIGNQRYIFNSTRTTWLQAQHYCRQYHTDLVSIKDATELSVILGMVSDWTWIGLFRDSWKWTDQTNFSTIFWMSGKPDNALSNENCGYLNNTKAGDARCSDIMPFFCYSVITGKWEIIKVTVQSFYNVNDPEVKVAILEQIKQKLKDHGLAENITVKWREQPNGVVFHKKKGNYFT</sequence>
<evidence type="ECO:0000259" key="2">
    <source>
        <dbReference type="PROSITE" id="PS50041"/>
    </source>
</evidence>
<feature type="domain" description="C-type lectin" evidence="2">
    <location>
        <begin position="74"/>
        <end position="184"/>
    </location>
</feature>
<dbReference type="PROSITE" id="PS50041">
    <property type="entry name" value="C_TYPE_LECTIN_2"/>
    <property type="match status" value="2"/>
</dbReference>
<accession>A0A8T0BSG9</accession>
<dbReference type="EMBL" id="JABFDY010000003">
    <property type="protein sequence ID" value="KAF7709968.1"/>
    <property type="molecule type" value="Genomic_DNA"/>
</dbReference>
<reference evidence="3" key="1">
    <citation type="submission" date="2020-08" db="EMBL/GenBank/DDBJ databases">
        <title>Chromosome-level assembly of Southern catfish (Silurus meridionalis) provides insights into visual adaptation to the nocturnal and benthic lifestyles.</title>
        <authorList>
            <person name="Zhang Y."/>
            <person name="Wang D."/>
            <person name="Peng Z."/>
        </authorList>
    </citation>
    <scope>NUCLEOTIDE SEQUENCE</scope>
    <source>
        <strain evidence="3">SWU-2019-XX</strain>
        <tissue evidence="3">Muscle</tissue>
    </source>
</reference>
<dbReference type="Pfam" id="PF00059">
    <property type="entry name" value="Lectin_C"/>
    <property type="match status" value="2"/>
</dbReference>
<proteinExistence type="predicted"/>